<comment type="similarity">
    <text evidence="1">Belongs to the Gfa family.</text>
</comment>
<organism evidence="6 7">
    <name type="scientific">Sphingomonas plantiphila</name>
    <dbReference type="NCBI Taxonomy" id="3163295"/>
    <lineage>
        <taxon>Bacteria</taxon>
        <taxon>Pseudomonadati</taxon>
        <taxon>Pseudomonadota</taxon>
        <taxon>Alphaproteobacteria</taxon>
        <taxon>Sphingomonadales</taxon>
        <taxon>Sphingomonadaceae</taxon>
        <taxon>Sphingomonas</taxon>
    </lineage>
</organism>
<dbReference type="PANTHER" id="PTHR33337:SF40">
    <property type="entry name" value="CENP-V_GFA DOMAIN-CONTAINING PROTEIN-RELATED"/>
    <property type="match status" value="1"/>
</dbReference>
<name>A0ABW8YRF6_9SPHN</name>
<dbReference type="InterPro" id="IPR006913">
    <property type="entry name" value="CENP-V/GFA"/>
</dbReference>
<dbReference type="SUPFAM" id="SSF51316">
    <property type="entry name" value="Mss4-like"/>
    <property type="match status" value="1"/>
</dbReference>
<evidence type="ECO:0000259" key="5">
    <source>
        <dbReference type="PROSITE" id="PS51891"/>
    </source>
</evidence>
<protein>
    <submittedName>
        <fullName evidence="6">GFA family protein</fullName>
    </submittedName>
</protein>
<dbReference type="EMBL" id="JBELQC010000003">
    <property type="protein sequence ID" value="MFL9842515.1"/>
    <property type="molecule type" value="Genomic_DNA"/>
</dbReference>
<dbReference type="PROSITE" id="PS51891">
    <property type="entry name" value="CENP_V_GFA"/>
    <property type="match status" value="1"/>
</dbReference>
<comment type="caution">
    <text evidence="6">The sequence shown here is derived from an EMBL/GenBank/DDBJ whole genome shotgun (WGS) entry which is preliminary data.</text>
</comment>
<keyword evidence="4" id="KW-0456">Lyase</keyword>
<proteinExistence type="inferred from homology"/>
<dbReference type="PANTHER" id="PTHR33337">
    <property type="entry name" value="GFA DOMAIN-CONTAINING PROTEIN"/>
    <property type="match status" value="1"/>
</dbReference>
<evidence type="ECO:0000313" key="6">
    <source>
        <dbReference type="EMBL" id="MFL9842515.1"/>
    </source>
</evidence>
<accession>A0ABW8YRF6</accession>
<evidence type="ECO:0000256" key="2">
    <source>
        <dbReference type="ARBA" id="ARBA00022723"/>
    </source>
</evidence>
<sequence>MLTGSEGGCRCGKVRFRIDAEPLVTAVCHCRGCQRMTASAFSTTITLPADALTILAGEPVIGGLHGDEARHHHCNWCKSWLFTRLPPEYGAINVRATMLDDPGWFAPFMETYTSEKLPWAQTGAAHSFETFPEPADYPRLMQAFAQANA</sequence>
<dbReference type="Proteomes" id="UP001629244">
    <property type="component" value="Unassembled WGS sequence"/>
</dbReference>
<evidence type="ECO:0000256" key="4">
    <source>
        <dbReference type="ARBA" id="ARBA00023239"/>
    </source>
</evidence>
<dbReference type="RefSeq" id="WP_408080251.1">
    <property type="nucleotide sequence ID" value="NZ_JBELQC010000003.1"/>
</dbReference>
<dbReference type="InterPro" id="IPR011057">
    <property type="entry name" value="Mss4-like_sf"/>
</dbReference>
<evidence type="ECO:0000313" key="7">
    <source>
        <dbReference type="Proteomes" id="UP001629244"/>
    </source>
</evidence>
<keyword evidence="2" id="KW-0479">Metal-binding</keyword>
<reference evidence="6 7" key="1">
    <citation type="submission" date="2024-06" db="EMBL/GenBank/DDBJ databases">
        <authorList>
            <person name="Kaempfer P."/>
            <person name="Viver T."/>
        </authorList>
    </citation>
    <scope>NUCLEOTIDE SEQUENCE [LARGE SCALE GENOMIC DNA]</scope>
    <source>
        <strain evidence="6 7">ST-64</strain>
    </source>
</reference>
<feature type="domain" description="CENP-V/GFA" evidence="5">
    <location>
        <begin position="5"/>
        <end position="120"/>
    </location>
</feature>
<evidence type="ECO:0000256" key="3">
    <source>
        <dbReference type="ARBA" id="ARBA00022833"/>
    </source>
</evidence>
<dbReference type="Gene3D" id="3.90.1590.10">
    <property type="entry name" value="glutathione-dependent formaldehyde- activating enzyme (gfa)"/>
    <property type="match status" value="1"/>
</dbReference>
<dbReference type="Pfam" id="PF04828">
    <property type="entry name" value="GFA"/>
    <property type="match status" value="1"/>
</dbReference>
<keyword evidence="3" id="KW-0862">Zinc</keyword>
<gene>
    <name evidence="6" type="ORF">ABS767_16210</name>
</gene>
<keyword evidence="7" id="KW-1185">Reference proteome</keyword>
<evidence type="ECO:0000256" key="1">
    <source>
        <dbReference type="ARBA" id="ARBA00005495"/>
    </source>
</evidence>